<dbReference type="EMBL" id="FXSZ01000001">
    <property type="protein sequence ID" value="SMO33527.1"/>
    <property type="molecule type" value="Genomic_DNA"/>
</dbReference>
<keyword evidence="3" id="KW-1185">Reference proteome</keyword>
<evidence type="ECO:0000313" key="2">
    <source>
        <dbReference type="EMBL" id="SMO33527.1"/>
    </source>
</evidence>
<sequence>MNNTFSFYRLKLLFQKDWAENRNIYLLSTPAIAVIITLLYLLIGDYKEDLRIALMYAKRGLPDQYEMVYQRTRYKNEAIYSIGLFVTFSLNAILRVNKLANKKTLVEFLLLPSSAAEKLALHWIWSFPVLFVVYTSVFQMIDHGFITHYLERAEEAKAFYLAKSLSYLNLTHCLKKNEEFFGWLLVIYSSFLIWPFAFKKYAIIKGLITIPVIGFMLYTFSFHLMQRAFPYLKSVSLSGLYFSVSGFELSQNQKLFMGTLLFGLVPILIWIVNWYKIKEKQV</sequence>
<keyword evidence="1" id="KW-1133">Transmembrane helix</keyword>
<keyword evidence="1" id="KW-0812">Transmembrane</keyword>
<feature type="transmembrane region" description="Helical" evidence="1">
    <location>
        <begin position="180"/>
        <end position="197"/>
    </location>
</feature>
<evidence type="ECO:0000256" key="1">
    <source>
        <dbReference type="SAM" id="Phobius"/>
    </source>
</evidence>
<feature type="transmembrane region" description="Helical" evidence="1">
    <location>
        <begin position="203"/>
        <end position="224"/>
    </location>
</feature>
<evidence type="ECO:0008006" key="4">
    <source>
        <dbReference type="Google" id="ProtNLM"/>
    </source>
</evidence>
<keyword evidence="1" id="KW-0472">Membrane</keyword>
<organism evidence="2 3">
    <name type="scientific">Solitalea koreensis</name>
    <dbReference type="NCBI Taxonomy" id="543615"/>
    <lineage>
        <taxon>Bacteria</taxon>
        <taxon>Pseudomonadati</taxon>
        <taxon>Bacteroidota</taxon>
        <taxon>Sphingobacteriia</taxon>
        <taxon>Sphingobacteriales</taxon>
        <taxon>Sphingobacteriaceae</taxon>
        <taxon>Solitalea</taxon>
    </lineage>
</organism>
<evidence type="ECO:0000313" key="3">
    <source>
        <dbReference type="Proteomes" id="UP000315971"/>
    </source>
</evidence>
<dbReference type="Proteomes" id="UP000315971">
    <property type="component" value="Unassembled WGS sequence"/>
</dbReference>
<reference evidence="2 3" key="1">
    <citation type="submission" date="2017-05" db="EMBL/GenBank/DDBJ databases">
        <authorList>
            <person name="Varghese N."/>
            <person name="Submissions S."/>
        </authorList>
    </citation>
    <scope>NUCLEOTIDE SEQUENCE [LARGE SCALE GENOMIC DNA]</scope>
    <source>
        <strain evidence="2 3">DSM 21342</strain>
    </source>
</reference>
<proteinExistence type="predicted"/>
<accession>A0A521AFF8</accession>
<dbReference type="RefSeq" id="WP_185955138.1">
    <property type="nucleotide sequence ID" value="NZ_FXSZ01000001.1"/>
</dbReference>
<feature type="transmembrane region" description="Helical" evidence="1">
    <location>
        <begin position="255"/>
        <end position="275"/>
    </location>
</feature>
<protein>
    <recommendedName>
        <fullName evidence="4">ABC-2 family transporter protein</fullName>
    </recommendedName>
</protein>
<name>A0A521AFF8_9SPHI</name>
<dbReference type="AlphaFoldDB" id="A0A521AFF8"/>
<feature type="transmembrane region" description="Helical" evidence="1">
    <location>
        <begin position="24"/>
        <end position="43"/>
    </location>
</feature>
<feature type="transmembrane region" description="Helical" evidence="1">
    <location>
        <begin position="78"/>
        <end position="100"/>
    </location>
</feature>
<feature type="transmembrane region" description="Helical" evidence="1">
    <location>
        <begin position="120"/>
        <end position="141"/>
    </location>
</feature>
<gene>
    <name evidence="2" type="ORF">SAMN06265350_101105</name>
</gene>